<keyword evidence="4" id="KW-0862">Zinc</keyword>
<dbReference type="SUPFAM" id="SSF53187">
    <property type="entry name" value="Zn-dependent exopeptidases"/>
    <property type="match status" value="1"/>
</dbReference>
<dbReference type="Pfam" id="PF24827">
    <property type="entry name" value="AstE_AspA_cat"/>
    <property type="match status" value="1"/>
</dbReference>
<dbReference type="InterPro" id="IPR055438">
    <property type="entry name" value="AstE_AspA_cat"/>
</dbReference>
<comment type="caution">
    <text evidence="6">The sequence shown here is derived from an EMBL/GenBank/DDBJ whole genome shotgun (WGS) entry which is preliminary data.</text>
</comment>
<evidence type="ECO:0000256" key="1">
    <source>
        <dbReference type="ARBA" id="ARBA00001947"/>
    </source>
</evidence>
<dbReference type="RefSeq" id="WP_190833493.1">
    <property type="nucleotide sequence ID" value="NZ_CAWPPI010000078.1"/>
</dbReference>
<evidence type="ECO:0000313" key="7">
    <source>
        <dbReference type="Proteomes" id="UP000629098"/>
    </source>
</evidence>
<accession>A0A8J6XYA8</accession>
<dbReference type="GO" id="GO:0005829">
    <property type="term" value="C:cytosol"/>
    <property type="evidence" value="ECO:0007669"/>
    <property type="project" value="TreeGrafter"/>
</dbReference>
<gene>
    <name evidence="6" type="ORF">ICL16_25315</name>
</gene>
<keyword evidence="7" id="KW-1185">Reference proteome</keyword>
<dbReference type="GO" id="GO:0016788">
    <property type="term" value="F:hydrolase activity, acting on ester bonds"/>
    <property type="evidence" value="ECO:0007669"/>
    <property type="project" value="InterPro"/>
</dbReference>
<dbReference type="AlphaFoldDB" id="A0A8J6XYA8"/>
<feature type="domain" description="Succinylglutamate desuccinylase/Aspartoacylase catalytic" evidence="5">
    <location>
        <begin position="4"/>
        <end position="97"/>
    </location>
</feature>
<dbReference type="GO" id="GO:0046872">
    <property type="term" value="F:metal ion binding"/>
    <property type="evidence" value="ECO:0007669"/>
    <property type="project" value="UniProtKB-KW"/>
</dbReference>
<evidence type="ECO:0000256" key="2">
    <source>
        <dbReference type="ARBA" id="ARBA00022723"/>
    </source>
</evidence>
<organism evidence="6 7">
    <name type="scientific">Iningainema tapete BLCC-T55</name>
    <dbReference type="NCBI Taxonomy" id="2748662"/>
    <lineage>
        <taxon>Bacteria</taxon>
        <taxon>Bacillati</taxon>
        <taxon>Cyanobacteriota</taxon>
        <taxon>Cyanophyceae</taxon>
        <taxon>Nostocales</taxon>
        <taxon>Scytonemataceae</taxon>
        <taxon>Iningainema tapete</taxon>
    </lineage>
</organism>
<protein>
    <submittedName>
        <fullName evidence="6">Succinylglutamate desuccinylase/aspartoacylase family protein</fullName>
    </submittedName>
</protein>
<proteinExistence type="predicted"/>
<name>A0A8J6XYA8_9CYAN</name>
<evidence type="ECO:0000259" key="5">
    <source>
        <dbReference type="Pfam" id="PF24827"/>
    </source>
</evidence>
<evidence type="ECO:0000256" key="4">
    <source>
        <dbReference type="ARBA" id="ARBA00022833"/>
    </source>
</evidence>
<sequence length="118" mass="13551">MSKIKRVVIVGGTHGNELTGIYLVKKFEQKPKLIQRLSFETRTLVANPKAYQIGKRYVDTDLNRCFQRSCLQNPSLLSYEEQRAKAIYLTFGTGGSLQADFGNIQFWQKHSNSQEKHI</sequence>
<dbReference type="Gene3D" id="3.40.630.10">
    <property type="entry name" value="Zn peptidases"/>
    <property type="match status" value="1"/>
</dbReference>
<dbReference type="InterPro" id="IPR050178">
    <property type="entry name" value="AspA/AstE_fam"/>
</dbReference>
<comment type="cofactor">
    <cofactor evidence="1">
        <name>Zn(2+)</name>
        <dbReference type="ChEBI" id="CHEBI:29105"/>
    </cofactor>
</comment>
<dbReference type="GO" id="GO:0016811">
    <property type="term" value="F:hydrolase activity, acting on carbon-nitrogen (but not peptide) bonds, in linear amides"/>
    <property type="evidence" value="ECO:0007669"/>
    <property type="project" value="TreeGrafter"/>
</dbReference>
<evidence type="ECO:0000313" key="6">
    <source>
        <dbReference type="EMBL" id="MBD2775288.1"/>
    </source>
</evidence>
<dbReference type="Proteomes" id="UP000629098">
    <property type="component" value="Unassembled WGS sequence"/>
</dbReference>
<evidence type="ECO:0000256" key="3">
    <source>
        <dbReference type="ARBA" id="ARBA00022801"/>
    </source>
</evidence>
<dbReference type="PANTHER" id="PTHR15162">
    <property type="entry name" value="ASPARTOACYLASE"/>
    <property type="match status" value="1"/>
</dbReference>
<reference evidence="6" key="1">
    <citation type="submission" date="2020-09" db="EMBL/GenBank/DDBJ databases">
        <title>Iningainema tapete sp. nov. (Scytonemataceae, Cyanobacteria) from greenhouses in central Florida (USA) produces two types of nodularin with biosynthetic potential for microcystin-LR and anabaenopeptins.</title>
        <authorList>
            <person name="Berthold D.E."/>
            <person name="Lefler F.W."/>
            <person name="Huang I.-S."/>
            <person name="Abdulla H."/>
            <person name="Zimba P.V."/>
            <person name="Laughinghouse H.D. IV."/>
        </authorList>
    </citation>
    <scope>NUCLEOTIDE SEQUENCE</scope>
    <source>
        <strain evidence="6">BLCCT55</strain>
    </source>
</reference>
<dbReference type="EMBL" id="JACXAE010000078">
    <property type="protein sequence ID" value="MBD2775288.1"/>
    <property type="molecule type" value="Genomic_DNA"/>
</dbReference>
<keyword evidence="2" id="KW-0479">Metal-binding</keyword>
<keyword evidence="3" id="KW-0378">Hydrolase</keyword>
<dbReference type="PANTHER" id="PTHR15162:SF7">
    <property type="entry name" value="SUCCINYLGLUTAMATE DESUCCINYLASE"/>
    <property type="match status" value="1"/>
</dbReference>